<comment type="caution">
    <text evidence="1">The sequence shown here is derived from an EMBL/GenBank/DDBJ whole genome shotgun (WGS) entry which is preliminary data.</text>
</comment>
<accession>A0A3A8IMD7</accession>
<dbReference type="RefSeq" id="WP_120542558.1">
    <property type="nucleotide sequence ID" value="NZ_RAVZ01000153.1"/>
</dbReference>
<dbReference type="AlphaFoldDB" id="A0A3A8IMD7"/>
<dbReference type="EMBL" id="RAVZ01000153">
    <property type="protein sequence ID" value="RKG84532.1"/>
    <property type="molecule type" value="Genomic_DNA"/>
</dbReference>
<keyword evidence="2" id="KW-1185">Reference proteome</keyword>
<reference evidence="2" key="1">
    <citation type="submission" date="2018-09" db="EMBL/GenBank/DDBJ databases">
        <authorList>
            <person name="Livingstone P.G."/>
            <person name="Whitworth D.E."/>
        </authorList>
    </citation>
    <scope>NUCLEOTIDE SEQUENCE [LARGE SCALE GENOMIC DNA]</scope>
    <source>
        <strain evidence="2">CA054A</strain>
    </source>
</reference>
<dbReference type="Proteomes" id="UP000268094">
    <property type="component" value="Unassembled WGS sequence"/>
</dbReference>
<evidence type="ECO:0000313" key="2">
    <source>
        <dbReference type="Proteomes" id="UP000268094"/>
    </source>
</evidence>
<gene>
    <name evidence="1" type="ORF">D7V88_21680</name>
</gene>
<dbReference type="OrthoDB" id="5522371at2"/>
<protein>
    <submittedName>
        <fullName evidence="1">Uncharacterized protein</fullName>
    </submittedName>
</protein>
<evidence type="ECO:0000313" key="1">
    <source>
        <dbReference type="EMBL" id="RKG84532.1"/>
    </source>
</evidence>
<name>A0A3A8IMD7_9BACT</name>
<proteinExistence type="predicted"/>
<organism evidence="1 2">
    <name type="scientific">Corallococcus terminator</name>
    <dbReference type="NCBI Taxonomy" id="2316733"/>
    <lineage>
        <taxon>Bacteria</taxon>
        <taxon>Pseudomonadati</taxon>
        <taxon>Myxococcota</taxon>
        <taxon>Myxococcia</taxon>
        <taxon>Myxococcales</taxon>
        <taxon>Cystobacterineae</taxon>
        <taxon>Myxococcaceae</taxon>
        <taxon>Corallococcus</taxon>
    </lineage>
</organism>
<sequence>MASNHVKKDDYKALHQPPGGAGGEGCLWSWNSEYKDGHQCSYRWHAREHALADGRLYNYPAYKSLCVEKAPGPGDVYLTAAYQGPKQKVPSNSYALRNQFPYKNKPRPGQWDVSLPRNFTESFTRPYWHNGHHIIARSVLLDELAAAGKEDVRVTDMIVQGLLKASYNLNDKPNMIILPMDRTVARALGLPRHLLGDEMEIHEEFQGRRTADHPDYSRRVRFMIRPVINQYKRLAKQKLDEAHPEPPDALAKEQLVRISETVYRAITTAGSFMKGKSLDELKFAGLGGR</sequence>